<evidence type="ECO:0000313" key="1">
    <source>
        <dbReference type="EMBL" id="KZT24769.1"/>
    </source>
</evidence>
<gene>
    <name evidence="1" type="ORF">NEOLEDRAFT_1134393</name>
</gene>
<dbReference type="EMBL" id="KV425575">
    <property type="protein sequence ID" value="KZT24769.1"/>
    <property type="molecule type" value="Genomic_DNA"/>
</dbReference>
<dbReference type="Proteomes" id="UP000076761">
    <property type="component" value="Unassembled WGS sequence"/>
</dbReference>
<proteinExistence type="predicted"/>
<dbReference type="AlphaFoldDB" id="A0A165S7G1"/>
<keyword evidence="2" id="KW-1185">Reference proteome</keyword>
<reference evidence="1 2" key="1">
    <citation type="journal article" date="2016" name="Mol. Biol. Evol.">
        <title>Comparative Genomics of Early-Diverging Mushroom-Forming Fungi Provides Insights into the Origins of Lignocellulose Decay Capabilities.</title>
        <authorList>
            <person name="Nagy L.G."/>
            <person name="Riley R."/>
            <person name="Tritt A."/>
            <person name="Adam C."/>
            <person name="Daum C."/>
            <person name="Floudas D."/>
            <person name="Sun H."/>
            <person name="Yadav J.S."/>
            <person name="Pangilinan J."/>
            <person name="Larsson K.H."/>
            <person name="Matsuura K."/>
            <person name="Barry K."/>
            <person name="Labutti K."/>
            <person name="Kuo R."/>
            <person name="Ohm R.A."/>
            <person name="Bhattacharya S.S."/>
            <person name="Shirouzu T."/>
            <person name="Yoshinaga Y."/>
            <person name="Martin F.M."/>
            <person name="Grigoriev I.V."/>
            <person name="Hibbett D.S."/>
        </authorList>
    </citation>
    <scope>NUCLEOTIDE SEQUENCE [LARGE SCALE GENOMIC DNA]</scope>
    <source>
        <strain evidence="1 2">HHB14362 ss-1</strain>
    </source>
</reference>
<sequence>MFLTYTERFEYPCWLNSAHIALQVPVHPLSPWTVQQLRSSISFPSETNADASYKFIPVAVLIGPVLKPTGSSWLERLSTQEHHFKILALLYMYTRFSGFPDSPNI</sequence>
<accession>A0A165S7G1</accession>
<dbReference type="InParanoid" id="A0A165S7G1"/>
<name>A0A165S7G1_9AGAM</name>
<protein>
    <submittedName>
        <fullName evidence="1">Uncharacterized protein</fullName>
    </submittedName>
</protein>
<evidence type="ECO:0000313" key="2">
    <source>
        <dbReference type="Proteomes" id="UP000076761"/>
    </source>
</evidence>
<organism evidence="1 2">
    <name type="scientific">Neolentinus lepideus HHB14362 ss-1</name>
    <dbReference type="NCBI Taxonomy" id="1314782"/>
    <lineage>
        <taxon>Eukaryota</taxon>
        <taxon>Fungi</taxon>
        <taxon>Dikarya</taxon>
        <taxon>Basidiomycota</taxon>
        <taxon>Agaricomycotina</taxon>
        <taxon>Agaricomycetes</taxon>
        <taxon>Gloeophyllales</taxon>
        <taxon>Gloeophyllaceae</taxon>
        <taxon>Neolentinus</taxon>
    </lineage>
</organism>